<organism evidence="2 3">
    <name type="scientific">Saccharibacillus endophyticus</name>
    <dbReference type="NCBI Taxonomy" id="2060666"/>
    <lineage>
        <taxon>Bacteria</taxon>
        <taxon>Bacillati</taxon>
        <taxon>Bacillota</taxon>
        <taxon>Bacilli</taxon>
        <taxon>Bacillales</taxon>
        <taxon>Paenibacillaceae</taxon>
        <taxon>Saccharibacillus</taxon>
    </lineage>
</organism>
<dbReference type="EMBL" id="BMDD01000001">
    <property type="protein sequence ID" value="GGH73582.1"/>
    <property type="molecule type" value="Genomic_DNA"/>
</dbReference>
<evidence type="ECO:0000313" key="3">
    <source>
        <dbReference type="Proteomes" id="UP000605427"/>
    </source>
</evidence>
<evidence type="ECO:0000259" key="1">
    <source>
        <dbReference type="Pfam" id="PF10057"/>
    </source>
</evidence>
<proteinExistence type="predicted"/>
<name>A0ABQ1ZPD1_9BACL</name>
<keyword evidence="3" id="KW-1185">Reference proteome</keyword>
<reference evidence="3" key="1">
    <citation type="journal article" date="2019" name="Int. J. Syst. Evol. Microbiol.">
        <title>The Global Catalogue of Microorganisms (GCM) 10K type strain sequencing project: providing services to taxonomists for standard genome sequencing and annotation.</title>
        <authorList>
            <consortium name="The Broad Institute Genomics Platform"/>
            <consortium name="The Broad Institute Genome Sequencing Center for Infectious Disease"/>
            <person name="Wu L."/>
            <person name="Ma J."/>
        </authorList>
    </citation>
    <scope>NUCLEOTIDE SEQUENCE [LARGE SCALE GENOMIC DNA]</scope>
    <source>
        <strain evidence="3">CCM 8702</strain>
    </source>
</reference>
<protein>
    <recommendedName>
        <fullName evidence="1">Na+-translocating membrane potential-generating system MpsC domain-containing protein</fullName>
    </recommendedName>
</protein>
<dbReference type="Pfam" id="PF10057">
    <property type="entry name" value="MpsC"/>
    <property type="match status" value="1"/>
</dbReference>
<evidence type="ECO:0000313" key="2">
    <source>
        <dbReference type="EMBL" id="GGH73582.1"/>
    </source>
</evidence>
<feature type="domain" description="Na+-translocating membrane potential-generating system MpsC" evidence="1">
    <location>
        <begin position="10"/>
        <end position="100"/>
    </location>
</feature>
<sequence length="235" mass="27446">MSNYTVSDTIRYKTLSLFAEHFGISPARVSVTVNDSCVIICAERFLQPIVESMIHEASQGALQSTRELMVGYLMPELCRYIFNDCGLPVETHAYDWNDDDLSCLIFMMFSEPACLRENEPYPEQNKVHRNIATLTYDFQRFPEKIYSFWMERTMLVIVRDGTLTEVEKALIEDEHCEVLRISKRRVEKKKFCEEPPFGGIANRSVKGIYIDWIFPDDRSILVYVFDKAQPKLFYD</sequence>
<gene>
    <name evidence="2" type="ORF">GCM10007362_12820</name>
</gene>
<dbReference type="RefSeq" id="WP_172246998.1">
    <property type="nucleotide sequence ID" value="NZ_BMDD01000001.1"/>
</dbReference>
<accession>A0ABQ1ZPD1</accession>
<dbReference type="Proteomes" id="UP000605427">
    <property type="component" value="Unassembled WGS sequence"/>
</dbReference>
<comment type="caution">
    <text evidence="2">The sequence shown here is derived from an EMBL/GenBank/DDBJ whole genome shotgun (WGS) entry which is preliminary data.</text>
</comment>
<dbReference type="InterPro" id="IPR018745">
    <property type="entry name" value="MpsC"/>
</dbReference>